<accession>D8MJM5</accession>
<dbReference type="AlphaFoldDB" id="D8MJM5"/>
<sequence length="49" mass="5565">MSSPNGRLSVREGDFLLLKVMPHGQRFKLLEHLCHTGHTLNVLYGFVTD</sequence>
<proteinExistence type="predicted"/>
<evidence type="ECO:0000313" key="2">
    <source>
        <dbReference type="Proteomes" id="UP000008793"/>
    </source>
</evidence>
<dbReference type="HOGENOM" id="CLU_3135450_0_0_6"/>
<gene>
    <name evidence="1" type="ordered locus">EbC_pEb17200200</name>
</gene>
<name>D8MJM5_ERWBE</name>
<geneLocation type="plasmid" evidence="1 2">
    <name>pEB170</name>
</geneLocation>
<dbReference type="Proteomes" id="UP000008793">
    <property type="component" value="Plasmid pEB170"/>
</dbReference>
<organism evidence="2">
    <name type="scientific">Erwinia billingiae (strain Eb661)</name>
    <dbReference type="NCBI Taxonomy" id="634500"/>
    <lineage>
        <taxon>Bacteria</taxon>
        <taxon>Pseudomonadati</taxon>
        <taxon>Pseudomonadota</taxon>
        <taxon>Gammaproteobacteria</taxon>
        <taxon>Enterobacterales</taxon>
        <taxon>Erwiniaceae</taxon>
        <taxon>Erwinia</taxon>
    </lineage>
</organism>
<keyword evidence="2" id="KW-1185">Reference proteome</keyword>
<reference evidence="1 2" key="1">
    <citation type="journal article" date="2010" name="BMC Genomics">
        <title>Genome comparison of the epiphytic bacteria Erwinia billingiae and E. tasmaniensis with the pear pathogen E. pyrifoliae.</title>
        <authorList>
            <person name="Kube M."/>
            <person name="Migdoll A.M."/>
            <person name="Gehring I."/>
            <person name="Heitmann K."/>
            <person name="Mayer Y."/>
            <person name="Kuhl H."/>
            <person name="Knaust F."/>
            <person name="Geider K."/>
            <person name="Reinhardt R."/>
        </authorList>
    </citation>
    <scope>NUCLEOTIDE SEQUENCE [LARGE SCALE GENOMIC DNA]</scope>
    <source>
        <strain evidence="1 2">Eb661</strain>
        <plasmid evidence="1">pEB170</plasmid>
    </source>
</reference>
<evidence type="ECO:0000313" key="1">
    <source>
        <dbReference type="EMBL" id="CAX53473.1"/>
    </source>
</evidence>
<dbReference type="EMBL" id="FP236830">
    <property type="protein sequence ID" value="CAX53473.1"/>
    <property type="molecule type" value="Genomic_DNA"/>
</dbReference>
<dbReference type="KEGG" id="ebi:EbC_pEb17200200"/>
<keyword evidence="1" id="KW-0614">Plasmid</keyword>
<protein>
    <submittedName>
        <fullName evidence="1">Uncharacterized protein</fullName>
    </submittedName>
</protein>